<sequence>MSNLNFLFMHVHLGSLISKKFDLRLSTHGINFTEFMLMYQLNTAQNQTLSRIALAEKVALSASGVTRVLQPMEKIGLTERTSNPRDARQSLVSLSKTGQSILQDALITVEETADDIQSLLNPEEIATLLQLLQKLKL</sequence>
<dbReference type="SUPFAM" id="SSF46785">
    <property type="entry name" value="Winged helix' DNA-binding domain"/>
    <property type="match status" value="1"/>
</dbReference>
<dbReference type="GO" id="GO:0006950">
    <property type="term" value="P:response to stress"/>
    <property type="evidence" value="ECO:0007669"/>
    <property type="project" value="TreeGrafter"/>
</dbReference>
<dbReference type="STRING" id="632955.GCA_000829675_00469"/>
<dbReference type="PANTHER" id="PTHR33164">
    <property type="entry name" value="TRANSCRIPTIONAL REGULATOR, MARR FAMILY"/>
    <property type="match status" value="1"/>
</dbReference>
<dbReference type="SMART" id="SM00347">
    <property type="entry name" value="HTH_MARR"/>
    <property type="match status" value="1"/>
</dbReference>
<dbReference type="PATRIC" id="fig|421052.3.peg.3093"/>
<reference evidence="2 3" key="1">
    <citation type="submission" date="2013-06" db="EMBL/GenBank/DDBJ databases">
        <title>The Genome Sequence of Acinetobacter rudis CIP 110305.</title>
        <authorList>
            <consortium name="The Broad Institute Genome Sequencing Platform"/>
            <consortium name="The Broad Institute Genome Sequencing Center for Infectious Disease"/>
            <person name="Cerqueira G."/>
            <person name="Feldgarden M."/>
            <person name="Courvalin P."/>
            <person name="Perichon B."/>
            <person name="Grillot-Courvalin C."/>
            <person name="Clermont D."/>
            <person name="Rocha E."/>
            <person name="Yoon E.-J."/>
            <person name="Nemec A."/>
            <person name="Young S.K."/>
            <person name="Zeng Q."/>
            <person name="Gargeya S."/>
            <person name="Fitzgerald M."/>
            <person name="Abouelleil A."/>
            <person name="Alvarado L."/>
            <person name="Berlin A.M."/>
            <person name="Chapman S.B."/>
            <person name="Dewar J."/>
            <person name="Goldberg J."/>
            <person name="Griggs A."/>
            <person name="Gujja S."/>
            <person name="Hansen M."/>
            <person name="Howarth C."/>
            <person name="Imamovic A."/>
            <person name="Larimer J."/>
            <person name="McCowan C."/>
            <person name="Murphy C."/>
            <person name="Pearson M."/>
            <person name="Priest M."/>
            <person name="Roberts A."/>
            <person name="Saif S."/>
            <person name="Shea T."/>
            <person name="Sykes S."/>
            <person name="Wortman J."/>
            <person name="Nusbaum C."/>
            <person name="Birren B."/>
        </authorList>
    </citation>
    <scope>NUCLEOTIDE SEQUENCE [LARGE SCALE GENOMIC DNA]</scope>
    <source>
        <strain evidence="2 3">CIP 110305</strain>
    </source>
</reference>
<organism evidence="2 3">
    <name type="scientific">Acinetobacter rudis CIP 110305</name>
    <dbReference type="NCBI Taxonomy" id="421052"/>
    <lineage>
        <taxon>Bacteria</taxon>
        <taxon>Pseudomonadati</taxon>
        <taxon>Pseudomonadota</taxon>
        <taxon>Gammaproteobacteria</taxon>
        <taxon>Moraxellales</taxon>
        <taxon>Moraxellaceae</taxon>
        <taxon>Acinetobacter</taxon>
    </lineage>
</organism>
<dbReference type="EMBL" id="ATGI01000038">
    <property type="protein sequence ID" value="EPF70145.1"/>
    <property type="molecule type" value="Genomic_DNA"/>
</dbReference>
<keyword evidence="3" id="KW-1185">Reference proteome</keyword>
<evidence type="ECO:0000259" key="1">
    <source>
        <dbReference type="PROSITE" id="PS50995"/>
    </source>
</evidence>
<comment type="caution">
    <text evidence="2">The sequence shown here is derived from an EMBL/GenBank/DDBJ whole genome shotgun (WGS) entry which is preliminary data.</text>
</comment>
<dbReference type="InterPro" id="IPR036390">
    <property type="entry name" value="WH_DNA-bd_sf"/>
</dbReference>
<gene>
    <name evidence="2" type="ORF">F945_03162</name>
</gene>
<dbReference type="InterPro" id="IPR000835">
    <property type="entry name" value="HTH_MarR-typ"/>
</dbReference>
<dbReference type="PROSITE" id="PS50995">
    <property type="entry name" value="HTH_MARR_2"/>
    <property type="match status" value="1"/>
</dbReference>
<dbReference type="RefSeq" id="WP_016657531.1">
    <property type="nucleotide sequence ID" value="NZ_KE340355.1"/>
</dbReference>
<dbReference type="GO" id="GO:0003700">
    <property type="term" value="F:DNA-binding transcription factor activity"/>
    <property type="evidence" value="ECO:0007669"/>
    <property type="project" value="InterPro"/>
</dbReference>
<accession>S3MQF7</accession>
<dbReference type="HOGENOM" id="CLU_083287_2_5_6"/>
<feature type="domain" description="HTH marR-type" evidence="1">
    <location>
        <begin position="1"/>
        <end position="137"/>
    </location>
</feature>
<dbReference type="PRINTS" id="PR00598">
    <property type="entry name" value="HTHMARR"/>
</dbReference>
<proteinExistence type="predicted"/>
<name>S3MQF7_9GAMM</name>
<protein>
    <recommendedName>
        <fullName evidence="1">HTH marR-type domain-containing protein</fullName>
    </recommendedName>
</protein>
<dbReference type="eggNOG" id="COG1846">
    <property type="taxonomic scope" value="Bacteria"/>
</dbReference>
<evidence type="ECO:0000313" key="3">
    <source>
        <dbReference type="Proteomes" id="UP000014568"/>
    </source>
</evidence>
<dbReference type="Gene3D" id="1.10.10.10">
    <property type="entry name" value="Winged helix-like DNA-binding domain superfamily/Winged helix DNA-binding domain"/>
    <property type="match status" value="1"/>
</dbReference>
<dbReference type="Pfam" id="PF01047">
    <property type="entry name" value="MarR"/>
    <property type="match status" value="1"/>
</dbReference>
<dbReference type="InterPro" id="IPR039422">
    <property type="entry name" value="MarR/SlyA-like"/>
</dbReference>
<dbReference type="Proteomes" id="UP000014568">
    <property type="component" value="Unassembled WGS sequence"/>
</dbReference>
<dbReference type="PANTHER" id="PTHR33164:SF43">
    <property type="entry name" value="HTH-TYPE TRANSCRIPTIONAL REPRESSOR YETL"/>
    <property type="match status" value="1"/>
</dbReference>
<dbReference type="InterPro" id="IPR036388">
    <property type="entry name" value="WH-like_DNA-bd_sf"/>
</dbReference>
<evidence type="ECO:0000313" key="2">
    <source>
        <dbReference type="EMBL" id="EPF70145.1"/>
    </source>
</evidence>
<dbReference type="OrthoDB" id="8588347at2"/>
<dbReference type="AlphaFoldDB" id="S3MQF7"/>